<dbReference type="AlphaFoldDB" id="A0A3P7XE90"/>
<evidence type="ECO:0000313" key="3">
    <source>
        <dbReference type="EMBL" id="VDO57937.1"/>
    </source>
</evidence>
<dbReference type="EMBL" id="UZAI01000963">
    <property type="protein sequence ID" value="VDO57937.1"/>
    <property type="molecule type" value="Genomic_DNA"/>
</dbReference>
<dbReference type="SMART" id="SM00593">
    <property type="entry name" value="RUN"/>
    <property type="match status" value="1"/>
</dbReference>
<proteinExistence type="predicted"/>
<organism evidence="3 4">
    <name type="scientific">Schistosoma margrebowiei</name>
    <dbReference type="NCBI Taxonomy" id="48269"/>
    <lineage>
        <taxon>Eukaryota</taxon>
        <taxon>Metazoa</taxon>
        <taxon>Spiralia</taxon>
        <taxon>Lophotrochozoa</taxon>
        <taxon>Platyhelminthes</taxon>
        <taxon>Trematoda</taxon>
        <taxon>Digenea</taxon>
        <taxon>Strigeidida</taxon>
        <taxon>Schistosomatoidea</taxon>
        <taxon>Schistosomatidae</taxon>
        <taxon>Schistosoma</taxon>
    </lineage>
</organism>
<feature type="compositionally biased region" description="Polar residues" evidence="1">
    <location>
        <begin position="228"/>
        <end position="249"/>
    </location>
</feature>
<feature type="domain" description="RUN" evidence="2">
    <location>
        <begin position="1"/>
        <end position="100"/>
    </location>
</feature>
<protein>
    <recommendedName>
        <fullName evidence="2">RUN domain-containing protein</fullName>
    </recommendedName>
</protein>
<feature type="compositionally biased region" description="Low complexity" evidence="1">
    <location>
        <begin position="188"/>
        <end position="209"/>
    </location>
</feature>
<dbReference type="Gene3D" id="1.20.58.900">
    <property type="match status" value="1"/>
</dbReference>
<keyword evidence="4" id="KW-1185">Reference proteome</keyword>
<feature type="compositionally biased region" description="Polar residues" evidence="1">
    <location>
        <begin position="176"/>
        <end position="187"/>
    </location>
</feature>
<reference evidence="3 4" key="1">
    <citation type="submission" date="2018-11" db="EMBL/GenBank/DDBJ databases">
        <authorList>
            <consortium name="Pathogen Informatics"/>
        </authorList>
    </citation>
    <scope>NUCLEOTIDE SEQUENCE [LARGE SCALE GENOMIC DNA]</scope>
    <source>
        <strain evidence="3 4">Zambia</strain>
    </source>
</reference>
<dbReference type="PROSITE" id="PS50826">
    <property type="entry name" value="RUN"/>
    <property type="match status" value="1"/>
</dbReference>
<feature type="region of interest" description="Disordered" evidence="1">
    <location>
        <begin position="167"/>
        <end position="249"/>
    </location>
</feature>
<sequence>MPTGVAYHVLNDAISQVKALTNITLEKTKFKGFICACLNAKALPMWLNALVANDTLLRRFYCENAFIRQCRASQRELHADLMTHLEQLLAFPFNLDISIEVRKPFIDSQMVNNNLNKTTIPSSYMTTNSKQLNQANHGIESTAVTNNKTGRSNIPPATVVTRRQMIFNGNSNNNNTSRIPSVSSPVQTTTLSSIKSSNTTTSSSLSSNNHCYPQHHLPNQRPIPSRLPSASKSNLRSNGDNNSEGNSVCLSTETGLIHPKTTNSENQLSSQAVVRSGRFKNALSNLRRSNGGSGGGSHVSKSNARALLNTPSNSSILNNGNNNNKLNNISQMTDSQRRTTNANTSRQLEMCKANSTRSQLQKLKPSSNSNISTGGDSSGNIGHH</sequence>
<gene>
    <name evidence="3" type="ORF">SMRZ_LOCUS3389</name>
</gene>
<feature type="region of interest" description="Disordered" evidence="1">
    <location>
        <begin position="309"/>
        <end position="384"/>
    </location>
</feature>
<name>A0A3P7XE90_9TREM</name>
<dbReference type="SUPFAM" id="SSF140741">
    <property type="entry name" value="RUN domain-like"/>
    <property type="match status" value="1"/>
</dbReference>
<feature type="compositionally biased region" description="Low complexity" evidence="1">
    <location>
        <begin position="312"/>
        <end position="330"/>
    </location>
</feature>
<evidence type="ECO:0000259" key="2">
    <source>
        <dbReference type="PROSITE" id="PS50826"/>
    </source>
</evidence>
<dbReference type="Pfam" id="PF02759">
    <property type="entry name" value="RUN"/>
    <property type="match status" value="1"/>
</dbReference>
<feature type="compositionally biased region" description="Polar residues" evidence="1">
    <location>
        <begin position="331"/>
        <end position="384"/>
    </location>
</feature>
<accession>A0A3P7XE90</accession>
<dbReference type="InterPro" id="IPR037213">
    <property type="entry name" value="Run_dom_sf"/>
</dbReference>
<dbReference type="Proteomes" id="UP000277204">
    <property type="component" value="Unassembled WGS sequence"/>
</dbReference>
<evidence type="ECO:0000256" key="1">
    <source>
        <dbReference type="SAM" id="MobiDB-lite"/>
    </source>
</evidence>
<dbReference type="InterPro" id="IPR004012">
    <property type="entry name" value="Run_dom"/>
</dbReference>
<evidence type="ECO:0000313" key="4">
    <source>
        <dbReference type="Proteomes" id="UP000277204"/>
    </source>
</evidence>